<comment type="caution">
    <text evidence="1">The sequence shown here is derived from an EMBL/GenBank/DDBJ whole genome shotgun (WGS) entry which is preliminary data.</text>
</comment>
<dbReference type="PANTHER" id="PTHR33678">
    <property type="entry name" value="BLL1576 PROTEIN"/>
    <property type="match status" value="1"/>
</dbReference>
<dbReference type="Proteomes" id="UP000310636">
    <property type="component" value="Unassembled WGS sequence"/>
</dbReference>
<evidence type="ECO:0000313" key="1">
    <source>
        <dbReference type="EMBL" id="THF79851.1"/>
    </source>
</evidence>
<dbReference type="EMBL" id="SSOB01000012">
    <property type="protein sequence ID" value="THF79851.1"/>
    <property type="molecule type" value="Genomic_DNA"/>
</dbReference>
<gene>
    <name evidence="1" type="ORF">E6C55_10970</name>
</gene>
<protein>
    <submittedName>
        <fullName evidence="1">IS66 family transposase</fullName>
    </submittedName>
</protein>
<accession>A0A4S4BXC0</accession>
<dbReference type="InterPro" id="IPR052344">
    <property type="entry name" value="Transposase-related"/>
</dbReference>
<evidence type="ECO:0000313" key="2">
    <source>
        <dbReference type="Proteomes" id="UP000310636"/>
    </source>
</evidence>
<sequence>MHKLTTCADCGHSLADATHKGVERRQEVDIPLPRTWTTEHRAETGCCAHCGRKQVAAFPPPIKAPTQYGLGFAAWTAYFHAYHMLPVSRMADLFEDLTTYRPSEATLLSFLQTSYEVLEPVETAIAKKLRRQEVVWCMRMRPGAAWTANSTGFTSAPTVATPTFACTASAAKRRLRRLGSCRSTKERSCTIA</sequence>
<proteinExistence type="predicted"/>
<dbReference type="AlphaFoldDB" id="A0A4S4BXC0"/>
<reference evidence="1 2" key="1">
    <citation type="submission" date="2019-04" db="EMBL/GenBank/DDBJ databases">
        <title>Cohnella sp. nov. isolated from preserved vegetables.</title>
        <authorList>
            <person name="Lin S.-Y."/>
            <person name="Hung M.-H."/>
            <person name="Young C.-C."/>
        </authorList>
    </citation>
    <scope>NUCLEOTIDE SEQUENCE [LARGE SCALE GENOMIC DNA]</scope>
    <source>
        <strain evidence="1 2">CC-MHH1044</strain>
    </source>
</reference>
<keyword evidence="2" id="KW-1185">Reference proteome</keyword>
<dbReference type="OrthoDB" id="61007at2"/>
<name>A0A4S4BXC0_9BACL</name>
<organism evidence="1 2">
    <name type="scientific">Cohnella fermenti</name>
    <dbReference type="NCBI Taxonomy" id="2565925"/>
    <lineage>
        <taxon>Bacteria</taxon>
        <taxon>Bacillati</taxon>
        <taxon>Bacillota</taxon>
        <taxon>Bacilli</taxon>
        <taxon>Bacillales</taxon>
        <taxon>Paenibacillaceae</taxon>
        <taxon>Cohnella</taxon>
    </lineage>
</organism>
<dbReference type="PANTHER" id="PTHR33678:SF1">
    <property type="entry name" value="BLL1576 PROTEIN"/>
    <property type="match status" value="1"/>
</dbReference>